<reference evidence="1 2" key="1">
    <citation type="journal article" date="2006" name="Genome Biol.">
        <title>The genome of Rhizobium leguminosarum has recognizable core and accessory components.</title>
        <authorList>
            <person name="Young J.W."/>
            <person name="Crossman L.C."/>
            <person name="Johnston A.W.B."/>
            <person name="Thomson N.R."/>
            <person name="Ghazoui Z.F."/>
            <person name="Hull K.H."/>
            <person name="Wexler M."/>
            <person name="Curson A.R.J."/>
            <person name="Todd J.D."/>
            <person name="Poole P.S."/>
            <person name="Mauchline T.H."/>
            <person name="East A.K."/>
            <person name="Quail M.A."/>
            <person name="Churcher C."/>
            <person name="Arrowsmith C."/>
            <person name="Cherevach A."/>
            <person name="Chillingworth T."/>
            <person name="Clarke K."/>
            <person name="Cronin A."/>
            <person name="Davis P."/>
            <person name="Fraser A."/>
            <person name="Hance Z."/>
            <person name="Hauser H."/>
            <person name="Jagels K."/>
            <person name="Moule S."/>
            <person name="Mungall K."/>
            <person name="Norbertczak H."/>
            <person name="Rabbinowitsch E."/>
            <person name="Sanders M."/>
            <person name="Simmonds M."/>
            <person name="Whitehead S."/>
            <person name="Parkhill J."/>
        </authorList>
    </citation>
    <scope>NUCLEOTIDE SEQUENCE [LARGE SCALE GENOMIC DNA]</scope>
    <source>
        <strain evidence="2">DSM 114642 / LMG 32736 / 3841</strain>
    </source>
</reference>
<proteinExistence type="predicted"/>
<dbReference type="EMBL" id="AM236080">
    <property type="protein sequence ID" value="CAK07428.1"/>
    <property type="molecule type" value="Genomic_DNA"/>
</dbReference>
<dbReference type="KEGG" id="rle:RL1935"/>
<sequence>MMKSSVFLTDDLSAADLAAIETMATTADSSFANLVKIGGFDPKVDFRYGNFRGMDLGDADLRGFDFTGADLREVSGECTIDSTTILDSALLDGASFLTPPLAQKGLDIEIYEALRGSYWTDQIIVLERELKRQDLPASSKLATASALYALGKDSFIRRTAMRAMSKMMTAGQFLQFVRDELKKGSHSPIEVLSSALHIVDELYEAAPSDCLRFLMQLLDGGEAFETIAAAAIARNIRTQDIPRMAAVIKRRSSAVMRKSFIAALAARLSPVHAMMVRNPITNDTFDFDTRLSDDEFKSVTRAVTRRVRSESLDRSGAPKPFCEILGYPSKEAVVAIRLMEFYEGLALTGISVSVP</sequence>
<dbReference type="Gene3D" id="2.160.20.80">
    <property type="entry name" value="E3 ubiquitin-protein ligase SopA"/>
    <property type="match status" value="1"/>
</dbReference>
<dbReference type="EnsemblBacteria" id="CAK07428">
    <property type="protein sequence ID" value="CAK07428"/>
    <property type="gene ID" value="RL1935"/>
</dbReference>
<evidence type="ECO:0008006" key="3">
    <source>
        <dbReference type="Google" id="ProtNLM"/>
    </source>
</evidence>
<name>Q1MHY2_RHIJ3</name>
<dbReference type="SUPFAM" id="SSF141571">
    <property type="entry name" value="Pentapeptide repeat-like"/>
    <property type="match status" value="1"/>
</dbReference>
<dbReference type="AlphaFoldDB" id="Q1MHY2"/>
<accession>Q1MHY2</accession>
<dbReference type="Proteomes" id="UP000006575">
    <property type="component" value="Chromosome"/>
</dbReference>
<keyword evidence="2" id="KW-1185">Reference proteome</keyword>
<evidence type="ECO:0000313" key="2">
    <source>
        <dbReference type="Proteomes" id="UP000006575"/>
    </source>
</evidence>
<protein>
    <recommendedName>
        <fullName evidence="3">Pentapeptide repeat-containing protein</fullName>
    </recommendedName>
</protein>
<organism evidence="1 2">
    <name type="scientific">Rhizobium johnstonii (strain DSM 114642 / LMG 32736 / 3841)</name>
    <name type="common">Rhizobium leguminosarum bv. viciae</name>
    <dbReference type="NCBI Taxonomy" id="216596"/>
    <lineage>
        <taxon>Bacteria</taxon>
        <taxon>Pseudomonadati</taxon>
        <taxon>Pseudomonadota</taxon>
        <taxon>Alphaproteobacteria</taxon>
        <taxon>Hyphomicrobiales</taxon>
        <taxon>Rhizobiaceae</taxon>
        <taxon>Rhizobium/Agrobacterium group</taxon>
        <taxon>Rhizobium</taxon>
        <taxon>Rhizobium johnstonii</taxon>
    </lineage>
</organism>
<dbReference type="HOGENOM" id="CLU_780471_0_0_5"/>
<gene>
    <name evidence="1" type="ordered locus">RL1935</name>
</gene>
<evidence type="ECO:0000313" key="1">
    <source>
        <dbReference type="EMBL" id="CAK07428.1"/>
    </source>
</evidence>
<dbReference type="eggNOG" id="COG1357">
    <property type="taxonomic scope" value="Bacteria"/>
</dbReference>